<evidence type="ECO:0000313" key="10">
    <source>
        <dbReference type="Proteomes" id="UP001241056"/>
    </source>
</evidence>
<protein>
    <recommendedName>
        <fullName evidence="8">Probable membrane transporter protein</fullName>
    </recommendedName>
</protein>
<evidence type="ECO:0000256" key="2">
    <source>
        <dbReference type="ARBA" id="ARBA00009142"/>
    </source>
</evidence>
<keyword evidence="3" id="KW-0813">Transport</keyword>
<evidence type="ECO:0000256" key="6">
    <source>
        <dbReference type="ARBA" id="ARBA00022989"/>
    </source>
</evidence>
<dbReference type="RefSeq" id="WP_289411794.1">
    <property type="nucleotide sequence ID" value="NZ_JAUCDY010000021.1"/>
</dbReference>
<keyword evidence="7 8" id="KW-0472">Membrane</keyword>
<evidence type="ECO:0000256" key="5">
    <source>
        <dbReference type="ARBA" id="ARBA00022692"/>
    </source>
</evidence>
<proteinExistence type="inferred from homology"/>
<dbReference type="PANTHER" id="PTHR30269:SF23">
    <property type="entry name" value="MEMBRANE TRANSPORTER PROTEIN YDHB-RELATED"/>
    <property type="match status" value="1"/>
</dbReference>
<dbReference type="PANTHER" id="PTHR30269">
    <property type="entry name" value="TRANSMEMBRANE PROTEIN YFCA"/>
    <property type="match status" value="1"/>
</dbReference>
<reference evidence="9 10" key="1">
    <citation type="submission" date="2023-06" db="EMBL/GenBank/DDBJ databases">
        <title>Thiopseudomonas sp. CY1220 draft genome sequence.</title>
        <authorList>
            <person name="Zhao G."/>
            <person name="An M."/>
        </authorList>
    </citation>
    <scope>NUCLEOTIDE SEQUENCE [LARGE SCALE GENOMIC DNA]</scope>
    <source>
        <strain evidence="9 10">CY1220</strain>
    </source>
</reference>
<evidence type="ECO:0000256" key="3">
    <source>
        <dbReference type="ARBA" id="ARBA00022448"/>
    </source>
</evidence>
<comment type="caution">
    <text evidence="9">The sequence shown here is derived from an EMBL/GenBank/DDBJ whole genome shotgun (WGS) entry which is preliminary data.</text>
</comment>
<organism evidence="9 10">
    <name type="scientific">Thiopseudomonas acetoxidans</name>
    <dbReference type="NCBI Taxonomy" id="3041622"/>
    <lineage>
        <taxon>Bacteria</taxon>
        <taxon>Pseudomonadati</taxon>
        <taxon>Pseudomonadota</taxon>
        <taxon>Gammaproteobacteria</taxon>
        <taxon>Pseudomonadales</taxon>
        <taxon>Pseudomonadaceae</taxon>
        <taxon>Thiopseudomonas</taxon>
    </lineage>
</organism>
<evidence type="ECO:0000256" key="4">
    <source>
        <dbReference type="ARBA" id="ARBA00022475"/>
    </source>
</evidence>
<evidence type="ECO:0000256" key="1">
    <source>
        <dbReference type="ARBA" id="ARBA00004651"/>
    </source>
</evidence>
<accession>A0ABT7SRX0</accession>
<keyword evidence="10" id="KW-1185">Reference proteome</keyword>
<keyword evidence="6 8" id="KW-1133">Transmembrane helix</keyword>
<sequence length="253" mass="27152">MQDVFYNLLPDMLSGWQVLLLVITAAFTSFITAAVGVGGGVLLLAVLSLVIPVSAIIPVHGLVQLGSNAYRSVLLWRNIDWQTVLYFLPGSIVGAALAAVFLIELPLAALQIAIASFILFLCWGPRLPGRVLSNWGVFLAAAITTFLSHFVGATGPLVAAFIKQKFADSRHVSVASFAVTMTIQHGPKALVYGVAGFAFKEWLLLVALMISAGALGTKLGLLQLNKLSDQRFTLVFNTVLTVLALRLLWQAFT</sequence>
<feature type="transmembrane region" description="Helical" evidence="8">
    <location>
        <begin position="234"/>
        <end position="252"/>
    </location>
</feature>
<comment type="subcellular location">
    <subcellularLocation>
        <location evidence="1 8">Cell membrane</location>
        <topology evidence="1 8">Multi-pass membrane protein</topology>
    </subcellularLocation>
</comment>
<comment type="similarity">
    <text evidence="2 8">Belongs to the 4-toluene sulfonate uptake permease (TSUP) (TC 2.A.102) family.</text>
</comment>
<keyword evidence="4 8" id="KW-1003">Cell membrane</keyword>
<name>A0ABT7SRX0_9GAMM</name>
<feature type="transmembrane region" description="Helical" evidence="8">
    <location>
        <begin position="84"/>
        <end position="102"/>
    </location>
</feature>
<feature type="transmembrane region" description="Helical" evidence="8">
    <location>
        <begin position="12"/>
        <end position="35"/>
    </location>
</feature>
<keyword evidence="5 8" id="KW-0812">Transmembrane</keyword>
<dbReference type="InterPro" id="IPR002781">
    <property type="entry name" value="TM_pro_TauE-like"/>
</dbReference>
<evidence type="ECO:0000256" key="7">
    <source>
        <dbReference type="ARBA" id="ARBA00023136"/>
    </source>
</evidence>
<dbReference type="Proteomes" id="UP001241056">
    <property type="component" value="Unassembled WGS sequence"/>
</dbReference>
<feature type="transmembrane region" description="Helical" evidence="8">
    <location>
        <begin position="41"/>
        <end position="63"/>
    </location>
</feature>
<feature type="transmembrane region" description="Helical" evidence="8">
    <location>
        <begin position="137"/>
        <end position="162"/>
    </location>
</feature>
<dbReference type="EMBL" id="JAUCDY010000021">
    <property type="protein sequence ID" value="MDM7858943.1"/>
    <property type="molecule type" value="Genomic_DNA"/>
</dbReference>
<dbReference type="InterPro" id="IPR052017">
    <property type="entry name" value="TSUP"/>
</dbReference>
<dbReference type="Pfam" id="PF01925">
    <property type="entry name" value="TauE"/>
    <property type="match status" value="1"/>
</dbReference>
<evidence type="ECO:0000256" key="8">
    <source>
        <dbReference type="RuleBase" id="RU363041"/>
    </source>
</evidence>
<evidence type="ECO:0000313" key="9">
    <source>
        <dbReference type="EMBL" id="MDM7858943.1"/>
    </source>
</evidence>
<feature type="transmembrane region" description="Helical" evidence="8">
    <location>
        <begin position="108"/>
        <end position="125"/>
    </location>
</feature>
<gene>
    <name evidence="9" type="ORF">QEZ41_11785</name>
</gene>